<accession>A0A6V8SKV3</accession>
<dbReference type="EMBL" id="BLZR01000001">
    <property type="protein sequence ID" value="GFP75523.1"/>
    <property type="molecule type" value="Genomic_DNA"/>
</dbReference>
<comment type="caution">
    <text evidence="1">The sequence shown here is derived from an EMBL/GenBank/DDBJ whole genome shotgun (WGS) entry which is preliminary data.</text>
</comment>
<evidence type="ECO:0000313" key="2">
    <source>
        <dbReference type="Proteomes" id="UP000580568"/>
    </source>
</evidence>
<proteinExistence type="predicted"/>
<dbReference type="AlphaFoldDB" id="A0A6V8SKV3"/>
<dbReference type="Proteomes" id="UP000580568">
    <property type="component" value="Unassembled WGS sequence"/>
</dbReference>
<organism evidence="1 2">
    <name type="scientific">Clostridium fungisolvens</name>
    <dbReference type="NCBI Taxonomy" id="1604897"/>
    <lineage>
        <taxon>Bacteria</taxon>
        <taxon>Bacillati</taxon>
        <taxon>Bacillota</taxon>
        <taxon>Clostridia</taxon>
        <taxon>Eubacteriales</taxon>
        <taxon>Clostridiaceae</taxon>
        <taxon>Clostridium</taxon>
    </lineage>
</organism>
<keyword evidence="2" id="KW-1185">Reference proteome</keyword>
<reference evidence="1 2" key="1">
    <citation type="submission" date="2020-07" db="EMBL/GenBank/DDBJ databases">
        <title>A new beta-1,3-glucan-decomposing anaerobic bacterium isolated from anoxic soil subjected to biological soil disinfestation.</title>
        <authorList>
            <person name="Ueki A."/>
            <person name="Tonouchi A."/>
        </authorList>
    </citation>
    <scope>NUCLEOTIDE SEQUENCE [LARGE SCALE GENOMIC DNA]</scope>
    <source>
        <strain evidence="1 2">TW1</strain>
    </source>
</reference>
<gene>
    <name evidence="1" type="ORF">bsdtw1_01607</name>
</gene>
<sequence>MRVMYKFDNQLPKTTTSWKERGIFYIKHTSFRVTMEEAYAIGELLKVAFRDKDTRTVVIDNHEAQGVWTQEVNKVWEKVYVEVKGEKPKKTVTLTNSVTAAMQINRLSKNSGAENISKAFYSDFNDEVKAFINEE</sequence>
<protein>
    <submittedName>
        <fullName evidence="1">Uncharacterized protein</fullName>
    </submittedName>
</protein>
<name>A0A6V8SKV3_9CLOT</name>
<evidence type="ECO:0000313" key="1">
    <source>
        <dbReference type="EMBL" id="GFP75523.1"/>
    </source>
</evidence>